<feature type="domain" description="PAS" evidence="13">
    <location>
        <begin position="597"/>
        <end position="643"/>
    </location>
</feature>
<keyword evidence="11 12" id="KW-0472">Membrane</keyword>
<keyword evidence="9 12" id="KW-1133">Transmembrane helix</keyword>
<dbReference type="PROSITE" id="PS50112">
    <property type="entry name" value="PAS"/>
    <property type="match status" value="1"/>
</dbReference>
<evidence type="ECO:0000259" key="15">
    <source>
        <dbReference type="PROSITE" id="PS50887"/>
    </source>
</evidence>
<evidence type="ECO:0000313" key="16">
    <source>
        <dbReference type="EMBL" id="THV10765.1"/>
    </source>
</evidence>
<keyword evidence="7" id="KW-0418">Kinase</keyword>
<dbReference type="SUPFAM" id="SSF55073">
    <property type="entry name" value="Nucleotide cyclase"/>
    <property type="match status" value="1"/>
</dbReference>
<accession>A0A4S8N4G0</accession>
<dbReference type="CDD" id="cd00130">
    <property type="entry name" value="PAS"/>
    <property type="match status" value="1"/>
</dbReference>
<dbReference type="SUPFAM" id="SSF55785">
    <property type="entry name" value="PYP-like sensor domain (PAS domain)"/>
    <property type="match status" value="1"/>
</dbReference>
<evidence type="ECO:0000259" key="13">
    <source>
        <dbReference type="PROSITE" id="PS50112"/>
    </source>
</evidence>
<dbReference type="NCBIfam" id="TIGR00254">
    <property type="entry name" value="GGDEF"/>
    <property type="match status" value="1"/>
</dbReference>
<dbReference type="GO" id="GO:0000160">
    <property type="term" value="P:phosphorelay signal transduction system"/>
    <property type="evidence" value="ECO:0007669"/>
    <property type="project" value="UniProtKB-KW"/>
</dbReference>
<dbReference type="SMART" id="SM00267">
    <property type="entry name" value="GGDEF"/>
    <property type="match status" value="1"/>
</dbReference>
<dbReference type="InterPro" id="IPR029787">
    <property type="entry name" value="Nucleotide_cyclase"/>
</dbReference>
<evidence type="ECO:0000256" key="3">
    <source>
        <dbReference type="ARBA" id="ARBA00022553"/>
    </source>
</evidence>
<evidence type="ECO:0000259" key="14">
    <source>
        <dbReference type="PROSITE" id="PS50883"/>
    </source>
</evidence>
<feature type="domain" description="GGDEF" evidence="15">
    <location>
        <begin position="739"/>
        <end position="880"/>
    </location>
</feature>
<feature type="transmembrane region" description="Helical" evidence="12">
    <location>
        <begin position="293"/>
        <end position="313"/>
    </location>
</feature>
<keyword evidence="2" id="KW-1003">Cell membrane</keyword>
<evidence type="ECO:0000256" key="11">
    <source>
        <dbReference type="ARBA" id="ARBA00023136"/>
    </source>
</evidence>
<dbReference type="SMART" id="SM00052">
    <property type="entry name" value="EAL"/>
    <property type="match status" value="1"/>
</dbReference>
<dbReference type="InterPro" id="IPR001633">
    <property type="entry name" value="EAL_dom"/>
</dbReference>
<keyword evidence="17" id="KW-1185">Reference proteome</keyword>
<dbReference type="InterPro" id="IPR000014">
    <property type="entry name" value="PAS"/>
</dbReference>
<dbReference type="CDD" id="cd01949">
    <property type="entry name" value="GGDEF"/>
    <property type="match status" value="1"/>
</dbReference>
<dbReference type="Gene3D" id="3.30.70.270">
    <property type="match status" value="1"/>
</dbReference>
<dbReference type="InterPro" id="IPR000160">
    <property type="entry name" value="GGDEF_dom"/>
</dbReference>
<dbReference type="Pfam" id="PF13188">
    <property type="entry name" value="PAS_8"/>
    <property type="match status" value="1"/>
</dbReference>
<dbReference type="EMBL" id="STGW01000009">
    <property type="protein sequence ID" value="THV10765.1"/>
    <property type="molecule type" value="Genomic_DNA"/>
</dbReference>
<evidence type="ECO:0000256" key="6">
    <source>
        <dbReference type="ARBA" id="ARBA00022741"/>
    </source>
</evidence>
<dbReference type="AlphaFoldDB" id="A0A4S8N4G0"/>
<dbReference type="SMART" id="SM00091">
    <property type="entry name" value="PAS"/>
    <property type="match status" value="1"/>
</dbReference>
<dbReference type="Pfam" id="PF02743">
    <property type="entry name" value="dCache_1"/>
    <property type="match status" value="1"/>
</dbReference>
<keyword evidence="8" id="KW-0067">ATP-binding</keyword>
<dbReference type="Pfam" id="PF00990">
    <property type="entry name" value="GGDEF"/>
    <property type="match status" value="1"/>
</dbReference>
<dbReference type="OrthoDB" id="23692at2"/>
<dbReference type="PANTHER" id="PTHR44757:SF2">
    <property type="entry name" value="BIOFILM ARCHITECTURE MAINTENANCE PROTEIN MBAA"/>
    <property type="match status" value="1"/>
</dbReference>
<reference evidence="16 17" key="1">
    <citation type="journal article" date="2009" name="Int. J. Syst. Evol. Microbiol.">
        <title>Nocardioides caeni sp. nov., isolated from wastewater.</title>
        <authorList>
            <person name="Yoon J.H."/>
            <person name="Kang S.J."/>
            <person name="Park S."/>
            <person name="Kim W."/>
            <person name="Oh T.K."/>
        </authorList>
    </citation>
    <scope>NUCLEOTIDE SEQUENCE [LARGE SCALE GENOMIC DNA]</scope>
    <source>
        <strain evidence="16 17">DSM 23134</strain>
    </source>
</reference>
<dbReference type="SUPFAM" id="SSF141868">
    <property type="entry name" value="EAL domain-like"/>
    <property type="match status" value="1"/>
</dbReference>
<feature type="domain" description="EAL" evidence="14">
    <location>
        <begin position="6"/>
        <end position="262"/>
    </location>
</feature>
<dbReference type="NCBIfam" id="TIGR00229">
    <property type="entry name" value="sensory_box"/>
    <property type="match status" value="1"/>
</dbReference>
<evidence type="ECO:0000256" key="1">
    <source>
        <dbReference type="ARBA" id="ARBA00004651"/>
    </source>
</evidence>
<dbReference type="CDD" id="cd01948">
    <property type="entry name" value="EAL"/>
    <property type="match status" value="1"/>
</dbReference>
<gene>
    <name evidence="16" type="ORF">E9934_13590</name>
</gene>
<dbReference type="InterPro" id="IPR035919">
    <property type="entry name" value="EAL_sf"/>
</dbReference>
<organism evidence="16 17">
    <name type="scientific">Nocardioides caeni</name>
    <dbReference type="NCBI Taxonomy" id="574700"/>
    <lineage>
        <taxon>Bacteria</taxon>
        <taxon>Bacillati</taxon>
        <taxon>Actinomycetota</taxon>
        <taxon>Actinomycetes</taxon>
        <taxon>Propionibacteriales</taxon>
        <taxon>Nocardioidaceae</taxon>
        <taxon>Nocardioides</taxon>
    </lineage>
</organism>
<comment type="subcellular location">
    <subcellularLocation>
        <location evidence="1">Cell membrane</location>
        <topology evidence="1">Multi-pass membrane protein</topology>
    </subcellularLocation>
</comment>
<evidence type="ECO:0000256" key="12">
    <source>
        <dbReference type="SAM" id="Phobius"/>
    </source>
</evidence>
<dbReference type="RefSeq" id="WP_136563441.1">
    <property type="nucleotide sequence ID" value="NZ_BAABLS010000004.1"/>
</dbReference>
<keyword evidence="5 12" id="KW-0812">Transmembrane</keyword>
<keyword evidence="6" id="KW-0547">Nucleotide-binding</keyword>
<dbReference type="InterPro" id="IPR035965">
    <property type="entry name" value="PAS-like_dom_sf"/>
</dbReference>
<dbReference type="InterPro" id="IPR052155">
    <property type="entry name" value="Biofilm_reg_signaling"/>
</dbReference>
<evidence type="ECO:0000256" key="4">
    <source>
        <dbReference type="ARBA" id="ARBA00022679"/>
    </source>
</evidence>
<evidence type="ECO:0000256" key="9">
    <source>
        <dbReference type="ARBA" id="ARBA00022989"/>
    </source>
</evidence>
<dbReference type="GO" id="GO:0016301">
    <property type="term" value="F:kinase activity"/>
    <property type="evidence" value="ECO:0007669"/>
    <property type="project" value="UniProtKB-KW"/>
</dbReference>
<dbReference type="Gene3D" id="3.20.20.450">
    <property type="entry name" value="EAL domain"/>
    <property type="match status" value="1"/>
</dbReference>
<dbReference type="Proteomes" id="UP000307087">
    <property type="component" value="Unassembled WGS sequence"/>
</dbReference>
<comment type="caution">
    <text evidence="16">The sequence shown here is derived from an EMBL/GenBank/DDBJ whole genome shotgun (WGS) entry which is preliminary data.</text>
</comment>
<keyword evidence="10" id="KW-0902">Two-component regulatory system</keyword>
<dbReference type="PANTHER" id="PTHR44757">
    <property type="entry name" value="DIGUANYLATE CYCLASE DGCP"/>
    <property type="match status" value="1"/>
</dbReference>
<dbReference type="PROSITE" id="PS50887">
    <property type="entry name" value="GGDEF"/>
    <property type="match status" value="1"/>
</dbReference>
<feature type="transmembrane region" description="Helical" evidence="12">
    <location>
        <begin position="564"/>
        <end position="582"/>
    </location>
</feature>
<protein>
    <submittedName>
        <fullName evidence="16">EAL domain-containing protein</fullName>
    </submittedName>
</protein>
<evidence type="ECO:0000256" key="2">
    <source>
        <dbReference type="ARBA" id="ARBA00022475"/>
    </source>
</evidence>
<name>A0A4S8N4G0_9ACTN</name>
<keyword evidence="3" id="KW-0597">Phosphoprotein</keyword>
<dbReference type="InterPro" id="IPR029151">
    <property type="entry name" value="Sensor-like_sf"/>
</dbReference>
<evidence type="ECO:0000256" key="7">
    <source>
        <dbReference type="ARBA" id="ARBA00022777"/>
    </source>
</evidence>
<dbReference type="CDD" id="cd12914">
    <property type="entry name" value="PDC1_DGC_like"/>
    <property type="match status" value="1"/>
</dbReference>
<evidence type="ECO:0000256" key="10">
    <source>
        <dbReference type="ARBA" id="ARBA00023012"/>
    </source>
</evidence>
<dbReference type="Gene3D" id="3.30.450.20">
    <property type="entry name" value="PAS domain"/>
    <property type="match status" value="2"/>
</dbReference>
<dbReference type="SUPFAM" id="SSF103190">
    <property type="entry name" value="Sensory domain-like"/>
    <property type="match status" value="1"/>
</dbReference>
<evidence type="ECO:0000313" key="17">
    <source>
        <dbReference type="Proteomes" id="UP000307087"/>
    </source>
</evidence>
<dbReference type="GO" id="GO:0005886">
    <property type="term" value="C:plasma membrane"/>
    <property type="evidence" value="ECO:0007669"/>
    <property type="project" value="UniProtKB-SubCell"/>
</dbReference>
<dbReference type="InterPro" id="IPR043128">
    <property type="entry name" value="Rev_trsase/Diguanyl_cyclase"/>
</dbReference>
<keyword evidence="4" id="KW-0808">Transferase</keyword>
<proteinExistence type="predicted"/>
<dbReference type="Pfam" id="PF00563">
    <property type="entry name" value="EAL"/>
    <property type="match status" value="1"/>
</dbReference>
<evidence type="ECO:0000256" key="8">
    <source>
        <dbReference type="ARBA" id="ARBA00022840"/>
    </source>
</evidence>
<evidence type="ECO:0000256" key="5">
    <source>
        <dbReference type="ARBA" id="ARBA00022692"/>
    </source>
</evidence>
<dbReference type="InterPro" id="IPR033479">
    <property type="entry name" value="dCache_1"/>
</dbReference>
<dbReference type="GO" id="GO:0005524">
    <property type="term" value="F:ATP binding"/>
    <property type="evidence" value="ECO:0007669"/>
    <property type="project" value="UniProtKB-KW"/>
</dbReference>
<dbReference type="PROSITE" id="PS50883">
    <property type="entry name" value="EAL"/>
    <property type="match status" value="1"/>
</dbReference>
<sequence>MATTAQAMTAELVERALAQGDVVVHYQPCYDLRTGAMVAVEALARLRHPETGELVEPGRFLDVLEETGRVVHLDEMVLSAAAEQVARWRELPGGAGLCLAVNLSPADLDDPLLPRRFREVAQTAGLPLDAVIVELTETLLSRSGQGHEQVLAELGALGCNVTLDDFGTGNASFDYLRRFHVDGVKIDRSFIQFLGSGGPRERMAESLVRFCLSLGVHVVAEGVERPRHVRALRRLGCPFGQGFLMSRPVDAEALGALLTSAEVPAPLAHPADPTVLPVLGEQAPRRPRRFDRFAARVLAALVIAVLGLTAALASAQRAESQDSLVDAAQSRLEAINVLSAQGVDMRLGGLRDVVTTFSGSDVVRTALVSRDPARMDLALDALSATATGTHNTSLYDARGTMLALSPAQRSPDVVGRNFAFREWFAAARRAEEAYVSQAYRLMTAEGTWAIAVVAPVRDGRGRLQGFVMATLALSALQAEIQSVFEEHGVDVTVVDRHGTTLASTVGLVGAATADSRLLERRRVHGEGDHAPLWAAAEVETVGGWLLTEQDRETALGHTHARADVLMVLVVVTGMFLVLVALVNDARRRRLKADLRRSNEWLASILEATPTGVLVSDDEDRIHDANEAAAELLGVPAESLRGQTISSWLTTRDRPSGASNVFTATIVTRSGDLRRVEVRVRELRGPDGERMRLHSLVDVTPHRQEQDRLRALGRMDALTGAANRIALQEALSAAAAPGRSPHALVMLDLDGFKSVNDGYGHAAGDSVLCAVADVLVDAVQPSDTVARLGGDEFVLVARLDGATTHTELAGRLQTQVQQALDAHPFALHVPVGVSIGSVLIGAEGRDPDELLRLVDLRMYESKRQRSWPRDRPGRRTGSAAG</sequence>